<proteinExistence type="predicted"/>
<dbReference type="EMBL" id="AGNL01021316">
    <property type="protein sequence ID" value="EJK60264.1"/>
    <property type="molecule type" value="Genomic_DNA"/>
</dbReference>
<reference evidence="3 4" key="1">
    <citation type="journal article" date="2012" name="Genome Biol.">
        <title>Genome and low-iron response of an oceanic diatom adapted to chronic iron limitation.</title>
        <authorList>
            <person name="Lommer M."/>
            <person name="Specht M."/>
            <person name="Roy A.S."/>
            <person name="Kraemer L."/>
            <person name="Andreson R."/>
            <person name="Gutowska M.A."/>
            <person name="Wolf J."/>
            <person name="Bergner S.V."/>
            <person name="Schilhabel M.B."/>
            <person name="Klostermeier U.C."/>
            <person name="Beiko R.G."/>
            <person name="Rosenstiel P."/>
            <person name="Hippler M."/>
            <person name="Laroche J."/>
        </authorList>
    </citation>
    <scope>NUCLEOTIDE SEQUENCE [LARGE SCALE GENOMIC DNA]</scope>
    <source>
        <strain evidence="3 4">CCMP1005</strain>
    </source>
</reference>
<feature type="compositionally biased region" description="Low complexity" evidence="1">
    <location>
        <begin position="315"/>
        <end position="324"/>
    </location>
</feature>
<evidence type="ECO:0000313" key="4">
    <source>
        <dbReference type="Proteomes" id="UP000266841"/>
    </source>
</evidence>
<feature type="region of interest" description="Disordered" evidence="1">
    <location>
        <begin position="152"/>
        <end position="185"/>
    </location>
</feature>
<dbReference type="Proteomes" id="UP000266841">
    <property type="component" value="Unassembled WGS sequence"/>
</dbReference>
<name>K0S5V5_THAOC</name>
<evidence type="ECO:0000256" key="1">
    <source>
        <dbReference type="SAM" id="MobiDB-lite"/>
    </source>
</evidence>
<sequence>MLITWFVMFFGLVRGREFDSPTSASYLVGTGQSTERVHKTQEAESAEGIQATRRGDTTSKEEEVLRTPPRTMADHDIKLAQAMSAVAVADTSYDGGQYAHATAPPLEAEPEISVHVTASKAEAAPIVVADSGGGVHQHKFPTAFENFVADGAAGRQGSREGQASSRQFLGEHGSHGRDATPPTRGVDAGTIAIFIEPAQQQVGKMEVRGEIYESANTSSYPLKATYFAHAMTDFNLSAKGGRGGRGGIGGSGGHGARGRRGADATRYRSGENGGPGGDGGNAGRGTDGAVLGGKGGAMGSHGQAGSPGKGGSGGSSYSWTTGSGENRTSHYNPGGWNGRSGRPGRSIQQHQPLVSGRSGDIGSVQIIVDGVQKYSCRFDLQLAGLAMQSLHRLHKQDFVFQFSDVVTVSELMVQNTGGMISPIQGTDVYLDQRRIDLYGRHVDSSPEKAWFTERIEPECVGSVDGSLSFQIQHLNIRNLENQYEMEPIVVNRPLYLAATQRGAYGFRRDYPLFNEDGISIQLRNPVESTKRIDGLRSIRAGRGTAVSFAISNTGLRDIGSNTADGRRLVVQFYQNSEAEFDILPEHIDLTIEGVECNSKMTQRSDDVFRGTVFEVDCLRAGEHRVFTGILRFSPQVSPYARTGMLDADGLFELHRISLT</sequence>
<feature type="compositionally biased region" description="Basic and acidic residues" evidence="1">
    <location>
        <begin position="53"/>
        <end position="65"/>
    </location>
</feature>
<organism evidence="3 4">
    <name type="scientific">Thalassiosira oceanica</name>
    <name type="common">Marine diatom</name>
    <dbReference type="NCBI Taxonomy" id="159749"/>
    <lineage>
        <taxon>Eukaryota</taxon>
        <taxon>Sar</taxon>
        <taxon>Stramenopiles</taxon>
        <taxon>Ochrophyta</taxon>
        <taxon>Bacillariophyta</taxon>
        <taxon>Coscinodiscophyceae</taxon>
        <taxon>Thalassiosirophycidae</taxon>
        <taxon>Thalassiosirales</taxon>
        <taxon>Thalassiosiraceae</taxon>
        <taxon>Thalassiosira</taxon>
    </lineage>
</organism>
<comment type="caution">
    <text evidence="3">The sequence shown here is derived from an EMBL/GenBank/DDBJ whole genome shotgun (WGS) entry which is preliminary data.</text>
</comment>
<feature type="region of interest" description="Disordered" evidence="1">
    <location>
        <begin position="27"/>
        <end position="65"/>
    </location>
</feature>
<feature type="chain" id="PRO_5012067882" evidence="2">
    <location>
        <begin position="16"/>
        <end position="659"/>
    </location>
</feature>
<protein>
    <submittedName>
        <fullName evidence="3">Uncharacterized protein</fullName>
    </submittedName>
</protein>
<feature type="signal peptide" evidence="2">
    <location>
        <begin position="1"/>
        <end position="15"/>
    </location>
</feature>
<feature type="compositionally biased region" description="Gly residues" evidence="1">
    <location>
        <begin position="271"/>
        <end position="299"/>
    </location>
</feature>
<evidence type="ECO:0000313" key="3">
    <source>
        <dbReference type="EMBL" id="EJK60264.1"/>
    </source>
</evidence>
<keyword evidence="2" id="KW-0732">Signal</keyword>
<feature type="compositionally biased region" description="Gly residues" evidence="1">
    <location>
        <begin position="245"/>
        <end position="255"/>
    </location>
</feature>
<gene>
    <name evidence="3" type="ORF">THAOC_19413</name>
</gene>
<dbReference type="eggNOG" id="ENOG502RZQJ">
    <property type="taxonomic scope" value="Eukaryota"/>
</dbReference>
<accession>K0S5V5</accession>
<feature type="compositionally biased region" description="Basic and acidic residues" evidence="1">
    <location>
        <begin position="260"/>
        <end position="269"/>
    </location>
</feature>
<keyword evidence="4" id="KW-1185">Reference proteome</keyword>
<evidence type="ECO:0000256" key="2">
    <source>
        <dbReference type="SAM" id="SignalP"/>
    </source>
</evidence>
<feature type="compositionally biased region" description="Gly residues" evidence="1">
    <location>
        <begin position="305"/>
        <end position="314"/>
    </location>
</feature>
<feature type="region of interest" description="Disordered" evidence="1">
    <location>
        <begin position="245"/>
        <end position="358"/>
    </location>
</feature>
<dbReference type="AlphaFoldDB" id="K0S5V5"/>